<evidence type="ECO:0000313" key="12">
    <source>
        <dbReference type="Proteomes" id="UP001152888"/>
    </source>
</evidence>
<dbReference type="EMBL" id="CAKOFQ010006793">
    <property type="protein sequence ID" value="CAH1972012.1"/>
    <property type="molecule type" value="Genomic_DNA"/>
</dbReference>
<dbReference type="PANTHER" id="PTHR21137">
    <property type="entry name" value="ODORANT RECEPTOR"/>
    <property type="match status" value="1"/>
</dbReference>
<proteinExistence type="predicted"/>
<feature type="transmembrane region" description="Helical" evidence="10">
    <location>
        <begin position="119"/>
        <end position="140"/>
    </location>
</feature>
<evidence type="ECO:0000313" key="11">
    <source>
        <dbReference type="EMBL" id="CAH1972012.1"/>
    </source>
</evidence>
<dbReference type="InterPro" id="IPR004117">
    <property type="entry name" value="7tm6_olfct_rcpt"/>
</dbReference>
<feature type="transmembrane region" description="Helical" evidence="10">
    <location>
        <begin position="83"/>
        <end position="107"/>
    </location>
</feature>
<reference evidence="11" key="1">
    <citation type="submission" date="2022-03" db="EMBL/GenBank/DDBJ databases">
        <authorList>
            <person name="Sayadi A."/>
        </authorList>
    </citation>
    <scope>NUCLEOTIDE SEQUENCE</scope>
</reference>
<keyword evidence="5" id="KW-0552">Olfaction</keyword>
<sequence>MSKAYDVYLTLLLVSLKINLEILCEATQTIRGRTLQKLNLPKDYEAFHDEDVPELEQALFNEVRRCNLCMEFLLRIHEDMKHIFSMTTLLQTAATLFMVASNIIIVSTLSTAQPEFWCIVHWVIACIIELHMICHFGSGVTEMCFYFRRTTYECEWYSCSKRFKTCMLMMMIRMDRPMYLTAGDFLPLTHNTTISVVRAAYSYAAMFRNVG</sequence>
<keyword evidence="7 10" id="KW-0472">Membrane</keyword>
<dbReference type="Proteomes" id="UP001152888">
    <property type="component" value="Unassembled WGS sequence"/>
</dbReference>
<evidence type="ECO:0000256" key="6">
    <source>
        <dbReference type="ARBA" id="ARBA00022989"/>
    </source>
</evidence>
<keyword evidence="8" id="KW-0675">Receptor</keyword>
<keyword evidence="2" id="KW-1003">Cell membrane</keyword>
<organism evidence="11 12">
    <name type="scientific">Acanthoscelides obtectus</name>
    <name type="common">Bean weevil</name>
    <name type="synonym">Bruchus obtectus</name>
    <dbReference type="NCBI Taxonomy" id="200917"/>
    <lineage>
        <taxon>Eukaryota</taxon>
        <taxon>Metazoa</taxon>
        <taxon>Ecdysozoa</taxon>
        <taxon>Arthropoda</taxon>
        <taxon>Hexapoda</taxon>
        <taxon>Insecta</taxon>
        <taxon>Pterygota</taxon>
        <taxon>Neoptera</taxon>
        <taxon>Endopterygota</taxon>
        <taxon>Coleoptera</taxon>
        <taxon>Polyphaga</taxon>
        <taxon>Cucujiformia</taxon>
        <taxon>Chrysomeloidea</taxon>
        <taxon>Chrysomelidae</taxon>
        <taxon>Bruchinae</taxon>
        <taxon>Bruchini</taxon>
        <taxon>Acanthoscelides</taxon>
    </lineage>
</organism>
<evidence type="ECO:0000256" key="4">
    <source>
        <dbReference type="ARBA" id="ARBA00022692"/>
    </source>
</evidence>
<evidence type="ECO:0000256" key="2">
    <source>
        <dbReference type="ARBA" id="ARBA00022475"/>
    </source>
</evidence>
<evidence type="ECO:0000256" key="8">
    <source>
        <dbReference type="ARBA" id="ARBA00023170"/>
    </source>
</evidence>
<protein>
    <submittedName>
        <fullName evidence="11">Uncharacterized protein</fullName>
    </submittedName>
</protein>
<dbReference type="GO" id="GO:0007165">
    <property type="term" value="P:signal transduction"/>
    <property type="evidence" value="ECO:0007669"/>
    <property type="project" value="UniProtKB-KW"/>
</dbReference>
<keyword evidence="4 10" id="KW-0812">Transmembrane</keyword>
<keyword evidence="3" id="KW-0716">Sensory transduction</keyword>
<comment type="subcellular location">
    <subcellularLocation>
        <location evidence="1">Cell membrane</location>
        <topology evidence="1">Multi-pass membrane protein</topology>
    </subcellularLocation>
</comment>
<evidence type="ECO:0000256" key="5">
    <source>
        <dbReference type="ARBA" id="ARBA00022725"/>
    </source>
</evidence>
<accession>A0A9P0KBK9</accession>
<evidence type="ECO:0000256" key="7">
    <source>
        <dbReference type="ARBA" id="ARBA00023136"/>
    </source>
</evidence>
<gene>
    <name evidence="11" type="ORF">ACAOBT_LOCUS9759</name>
</gene>
<dbReference type="OrthoDB" id="8191658at2759"/>
<comment type="caution">
    <text evidence="11">The sequence shown here is derived from an EMBL/GenBank/DDBJ whole genome shotgun (WGS) entry which is preliminary data.</text>
</comment>
<evidence type="ECO:0000256" key="3">
    <source>
        <dbReference type="ARBA" id="ARBA00022606"/>
    </source>
</evidence>
<name>A0A9P0KBK9_ACAOB</name>
<dbReference type="Pfam" id="PF02949">
    <property type="entry name" value="7tm_6"/>
    <property type="match status" value="1"/>
</dbReference>
<evidence type="ECO:0000256" key="9">
    <source>
        <dbReference type="ARBA" id="ARBA00023224"/>
    </source>
</evidence>
<evidence type="ECO:0000256" key="1">
    <source>
        <dbReference type="ARBA" id="ARBA00004651"/>
    </source>
</evidence>
<dbReference type="AlphaFoldDB" id="A0A9P0KBK9"/>
<dbReference type="GO" id="GO:0004984">
    <property type="term" value="F:olfactory receptor activity"/>
    <property type="evidence" value="ECO:0007669"/>
    <property type="project" value="InterPro"/>
</dbReference>
<dbReference type="GO" id="GO:0005886">
    <property type="term" value="C:plasma membrane"/>
    <property type="evidence" value="ECO:0007669"/>
    <property type="project" value="UniProtKB-SubCell"/>
</dbReference>
<keyword evidence="12" id="KW-1185">Reference proteome</keyword>
<dbReference type="GO" id="GO:0005549">
    <property type="term" value="F:odorant binding"/>
    <property type="evidence" value="ECO:0007669"/>
    <property type="project" value="InterPro"/>
</dbReference>
<dbReference type="PANTHER" id="PTHR21137:SF35">
    <property type="entry name" value="ODORANT RECEPTOR 19A-RELATED"/>
    <property type="match status" value="1"/>
</dbReference>
<evidence type="ECO:0000256" key="10">
    <source>
        <dbReference type="SAM" id="Phobius"/>
    </source>
</evidence>
<keyword evidence="9" id="KW-0807">Transducer</keyword>
<keyword evidence="6 10" id="KW-1133">Transmembrane helix</keyword>